<feature type="region of interest" description="Disordered" evidence="1">
    <location>
        <begin position="1"/>
        <end position="30"/>
    </location>
</feature>
<dbReference type="OrthoDB" id="9977870at2759"/>
<dbReference type="Gene3D" id="3.20.20.70">
    <property type="entry name" value="Aldolase class I"/>
    <property type="match status" value="1"/>
</dbReference>
<feature type="compositionally biased region" description="Gly residues" evidence="1">
    <location>
        <begin position="11"/>
        <end position="27"/>
    </location>
</feature>
<accession>A0A1E1LVD0</accession>
<sequence>MANMANPWRSGGDGEVVGSGSGSGSGSGLDVNPMKLFDVAKQQGRVLYCAAPMVRYSKLAFRQTVANYGVDLTWTPMILAKEFNRSILARDSG</sequence>
<evidence type="ECO:0000313" key="3">
    <source>
        <dbReference type="EMBL" id="CZT13859.1"/>
    </source>
</evidence>
<proteinExistence type="predicted"/>
<organism evidence="3 4">
    <name type="scientific">Rhynchosporium agropyri</name>
    <dbReference type="NCBI Taxonomy" id="914238"/>
    <lineage>
        <taxon>Eukaryota</taxon>
        <taxon>Fungi</taxon>
        <taxon>Dikarya</taxon>
        <taxon>Ascomycota</taxon>
        <taxon>Pezizomycotina</taxon>
        <taxon>Leotiomycetes</taxon>
        <taxon>Helotiales</taxon>
        <taxon>Ploettnerulaceae</taxon>
        <taxon>Rhynchosporium</taxon>
    </lineage>
</organism>
<dbReference type="Proteomes" id="UP000178912">
    <property type="component" value="Unassembled WGS sequence"/>
</dbReference>
<evidence type="ECO:0000313" key="4">
    <source>
        <dbReference type="Proteomes" id="UP000178912"/>
    </source>
</evidence>
<dbReference type="InterPro" id="IPR035587">
    <property type="entry name" value="DUS-like_FMN-bd"/>
</dbReference>
<evidence type="ECO:0000259" key="2">
    <source>
        <dbReference type="Pfam" id="PF01207"/>
    </source>
</evidence>
<dbReference type="InterPro" id="IPR013785">
    <property type="entry name" value="Aldolase_TIM"/>
</dbReference>
<protein>
    <recommendedName>
        <fullName evidence="2">DUS-like FMN-binding domain-containing protein</fullName>
    </recommendedName>
</protein>
<dbReference type="SUPFAM" id="SSF51395">
    <property type="entry name" value="FMN-linked oxidoreductases"/>
    <property type="match status" value="1"/>
</dbReference>
<dbReference type="AlphaFoldDB" id="A0A1E1LVD0"/>
<keyword evidence="4" id="KW-1185">Reference proteome</keyword>
<name>A0A1E1LVD0_9HELO</name>
<dbReference type="GO" id="GO:0017150">
    <property type="term" value="F:tRNA dihydrouridine synthase activity"/>
    <property type="evidence" value="ECO:0007669"/>
    <property type="project" value="TreeGrafter"/>
</dbReference>
<dbReference type="PANTHER" id="PTHR11082">
    <property type="entry name" value="TRNA-DIHYDROURIDINE SYNTHASE"/>
    <property type="match status" value="1"/>
</dbReference>
<feature type="domain" description="DUS-like FMN-binding" evidence="2">
    <location>
        <begin position="50"/>
        <end position="85"/>
    </location>
</feature>
<dbReference type="Pfam" id="PF01207">
    <property type="entry name" value="Dus"/>
    <property type="match status" value="1"/>
</dbReference>
<reference evidence="4" key="1">
    <citation type="submission" date="2016-03" db="EMBL/GenBank/DDBJ databases">
        <authorList>
            <person name="Guldener U."/>
        </authorList>
    </citation>
    <scope>NUCLEOTIDE SEQUENCE [LARGE SCALE GENOMIC DNA]</scope>
    <source>
        <strain evidence="4">04CH-RAC-A.6.1</strain>
    </source>
</reference>
<gene>
    <name evidence="3" type="ORF">RAG0_17352</name>
</gene>
<dbReference type="PANTHER" id="PTHR11082:SF31">
    <property type="entry name" value="TRNA-DIHYDROURIDINE(20A_20B) SYNTHASE [NAD(P)+]-LIKE"/>
    <property type="match status" value="1"/>
</dbReference>
<evidence type="ECO:0000256" key="1">
    <source>
        <dbReference type="SAM" id="MobiDB-lite"/>
    </source>
</evidence>
<dbReference type="EMBL" id="FJUX01000218">
    <property type="protein sequence ID" value="CZT13859.1"/>
    <property type="molecule type" value="Genomic_DNA"/>
</dbReference>